<dbReference type="PANTHER" id="PTHR43814">
    <property type="entry name" value="ARGININOSUCCINATE LYASE"/>
    <property type="match status" value="1"/>
</dbReference>
<dbReference type="NCBIfam" id="TIGR00838">
    <property type="entry name" value="argH"/>
    <property type="match status" value="1"/>
</dbReference>
<dbReference type="PANTHER" id="PTHR43814:SF1">
    <property type="entry name" value="ARGININOSUCCINATE LYASE"/>
    <property type="match status" value="1"/>
</dbReference>
<reference evidence="2" key="1">
    <citation type="journal article" date="2014" name="Front. Microbiol.">
        <title>High frequency of phylogenetically diverse reductive dehalogenase-homologous genes in deep subseafloor sedimentary metagenomes.</title>
        <authorList>
            <person name="Kawai M."/>
            <person name="Futagami T."/>
            <person name="Toyoda A."/>
            <person name="Takaki Y."/>
            <person name="Nishi S."/>
            <person name="Hori S."/>
            <person name="Arai W."/>
            <person name="Tsubouchi T."/>
            <person name="Morono Y."/>
            <person name="Uchiyama I."/>
            <person name="Ito T."/>
            <person name="Fujiyama A."/>
            <person name="Inagaki F."/>
            <person name="Takami H."/>
        </authorList>
    </citation>
    <scope>NUCLEOTIDE SEQUENCE</scope>
    <source>
        <strain evidence="2">Expedition CK06-06</strain>
    </source>
</reference>
<sequence>MKLWDAKFKKELDKEAEIFTSSLAVDKQLARDDVVGSIAHIKMLAKCKIIKGKEAKKIVSGLKEIGRELEKGKFLFKDDEDIHTAIERSLTERIGPLGEKLHTGRSRNDQIALDERLYTKDRIKGIVSQITEFQRAILRVAKKHQNVIMPGYTHLQHSQPVLFSHWLLAYLEMLERDKQRFNESYARVDVSPLGAAAGVGTSLPIDRKFTAKILGFTRVAENSIDAVSDRDFLLEVASASGILMMHLS</sequence>
<dbReference type="InterPro" id="IPR000362">
    <property type="entry name" value="Fumarate_lyase_fam"/>
</dbReference>
<evidence type="ECO:0000313" key="2">
    <source>
        <dbReference type="EMBL" id="GAF99506.1"/>
    </source>
</evidence>
<dbReference type="AlphaFoldDB" id="X0UJR0"/>
<dbReference type="GO" id="GO:0005829">
    <property type="term" value="C:cytosol"/>
    <property type="evidence" value="ECO:0007669"/>
    <property type="project" value="TreeGrafter"/>
</dbReference>
<dbReference type="InterPro" id="IPR024083">
    <property type="entry name" value="Fumarase/histidase_N"/>
</dbReference>
<feature type="domain" description="Fumarate lyase N-terminal" evidence="1">
    <location>
        <begin position="7"/>
        <end position="248"/>
    </location>
</feature>
<dbReference type="FunFam" id="1.10.275.10:FF:000002">
    <property type="entry name" value="Argininosuccinate lyase"/>
    <property type="match status" value="1"/>
</dbReference>
<dbReference type="CDD" id="cd01359">
    <property type="entry name" value="Argininosuccinate_lyase"/>
    <property type="match status" value="1"/>
</dbReference>
<dbReference type="SUPFAM" id="SSF48557">
    <property type="entry name" value="L-aspartase-like"/>
    <property type="match status" value="1"/>
</dbReference>
<dbReference type="GO" id="GO:0004056">
    <property type="term" value="F:argininosuccinate lyase activity"/>
    <property type="evidence" value="ECO:0007669"/>
    <property type="project" value="InterPro"/>
</dbReference>
<name>X0UJR0_9ZZZZ</name>
<organism evidence="2">
    <name type="scientific">marine sediment metagenome</name>
    <dbReference type="NCBI Taxonomy" id="412755"/>
    <lineage>
        <taxon>unclassified sequences</taxon>
        <taxon>metagenomes</taxon>
        <taxon>ecological metagenomes</taxon>
    </lineage>
</organism>
<dbReference type="InterPro" id="IPR008948">
    <property type="entry name" value="L-Aspartase-like"/>
</dbReference>
<dbReference type="InterPro" id="IPR009049">
    <property type="entry name" value="Argininosuccinate_lyase"/>
</dbReference>
<feature type="non-terminal residue" evidence="2">
    <location>
        <position position="248"/>
    </location>
</feature>
<accession>X0UJR0</accession>
<dbReference type="Pfam" id="PF00206">
    <property type="entry name" value="Lyase_1"/>
    <property type="match status" value="1"/>
</dbReference>
<dbReference type="Gene3D" id="1.10.275.10">
    <property type="entry name" value="Fumarase/aspartase (N-terminal domain)"/>
    <property type="match status" value="1"/>
</dbReference>
<dbReference type="PRINTS" id="PR00145">
    <property type="entry name" value="ARGSUCLYASE"/>
</dbReference>
<dbReference type="InterPro" id="IPR022761">
    <property type="entry name" value="Fumarate_lyase_N"/>
</dbReference>
<evidence type="ECO:0000259" key="1">
    <source>
        <dbReference type="Pfam" id="PF00206"/>
    </source>
</evidence>
<dbReference type="Gene3D" id="1.20.200.10">
    <property type="entry name" value="Fumarase/aspartase (Central domain)"/>
    <property type="match status" value="1"/>
</dbReference>
<proteinExistence type="predicted"/>
<comment type="caution">
    <text evidence="2">The sequence shown here is derived from an EMBL/GenBank/DDBJ whole genome shotgun (WGS) entry which is preliminary data.</text>
</comment>
<gene>
    <name evidence="2" type="ORF">S01H1_20530</name>
</gene>
<dbReference type="EMBL" id="BARS01011248">
    <property type="protein sequence ID" value="GAF99506.1"/>
    <property type="molecule type" value="Genomic_DNA"/>
</dbReference>
<protein>
    <recommendedName>
        <fullName evidence="1">Fumarate lyase N-terminal domain-containing protein</fullName>
    </recommendedName>
</protein>
<dbReference type="GO" id="GO:0042450">
    <property type="term" value="P:L-arginine biosynthetic process via ornithine"/>
    <property type="evidence" value="ECO:0007669"/>
    <property type="project" value="InterPro"/>
</dbReference>
<dbReference type="PRINTS" id="PR00149">
    <property type="entry name" value="FUMRATELYASE"/>
</dbReference>